<dbReference type="Gene3D" id="3.30.1310.20">
    <property type="entry name" value="PRTase-like"/>
    <property type="match status" value="1"/>
</dbReference>
<dbReference type="Pfam" id="PF00156">
    <property type="entry name" value="Pribosyltran"/>
    <property type="match status" value="1"/>
</dbReference>
<dbReference type="InterPro" id="IPR000836">
    <property type="entry name" value="PRTase_dom"/>
</dbReference>
<dbReference type="EMBL" id="LQOT01000034">
    <property type="protein sequence ID" value="ORV46902.1"/>
    <property type="molecule type" value="Genomic_DNA"/>
</dbReference>
<dbReference type="Gene3D" id="3.40.50.2020">
    <property type="match status" value="1"/>
</dbReference>
<dbReference type="AlphaFoldDB" id="A0A1X1TQQ1"/>
<dbReference type="SUPFAM" id="SSF53271">
    <property type="entry name" value="PRTase-like"/>
    <property type="match status" value="1"/>
</dbReference>
<keyword evidence="2" id="KW-0808">Transferase</keyword>
<proteinExistence type="predicted"/>
<organism evidence="2 3">
    <name type="scientific">Mycolicibacter engbaekii</name>
    <dbReference type="NCBI Taxonomy" id="188915"/>
    <lineage>
        <taxon>Bacteria</taxon>
        <taxon>Bacillati</taxon>
        <taxon>Actinomycetota</taxon>
        <taxon>Actinomycetes</taxon>
        <taxon>Mycobacteriales</taxon>
        <taxon>Mycobacteriaceae</taxon>
        <taxon>Mycolicibacter</taxon>
    </lineage>
</organism>
<evidence type="ECO:0000313" key="3">
    <source>
        <dbReference type="Proteomes" id="UP000193465"/>
    </source>
</evidence>
<dbReference type="RefSeq" id="WP_085128658.1">
    <property type="nucleotide sequence ID" value="NZ_LQOT01000034.1"/>
</dbReference>
<dbReference type="STRING" id="188915.AWC02_00545"/>
<accession>A0A1X1TQQ1</accession>
<dbReference type="GO" id="GO:0016740">
    <property type="term" value="F:transferase activity"/>
    <property type="evidence" value="ECO:0007669"/>
    <property type="project" value="UniProtKB-KW"/>
</dbReference>
<sequence length="236" mass="25158">MTRPRAFSRRPAPCTFADRRDAGRALAELLTQYLSERLPGAAGAHRVVVLGLARGGVPVAWEVAAALGAPLDVFVVRKLGVPRQPELAMGALAGGRVVINERVIRSLGISAEVLQAVIERERSELQRRERAYRGNRPPAELRGRMVIVVDDGIATGASVLAAVRAIQAAEPASIVVGVPVAARAACRKIAQEADDVVCVSTPEDFDAVGQAYRDFHQVSDDEVRDLLATPTTRTAG</sequence>
<comment type="caution">
    <text evidence="2">The sequence shown here is derived from an EMBL/GenBank/DDBJ whole genome shotgun (WGS) entry which is preliminary data.</text>
</comment>
<name>A0A1X1TQQ1_9MYCO</name>
<dbReference type="Proteomes" id="UP000193465">
    <property type="component" value="Unassembled WGS sequence"/>
</dbReference>
<keyword evidence="3" id="KW-1185">Reference proteome</keyword>
<protein>
    <submittedName>
        <fullName evidence="2">Phosphoribosyl transferase</fullName>
    </submittedName>
</protein>
<evidence type="ECO:0000313" key="2">
    <source>
        <dbReference type="EMBL" id="ORV46902.1"/>
    </source>
</evidence>
<dbReference type="InterPro" id="IPR029057">
    <property type="entry name" value="PRTase-like"/>
</dbReference>
<evidence type="ECO:0000259" key="1">
    <source>
        <dbReference type="Pfam" id="PF00156"/>
    </source>
</evidence>
<reference evidence="2 3" key="1">
    <citation type="submission" date="2016-01" db="EMBL/GenBank/DDBJ databases">
        <title>The new phylogeny of the genus Mycobacterium.</title>
        <authorList>
            <person name="Tarcisio F."/>
            <person name="Conor M."/>
            <person name="Antonella G."/>
            <person name="Elisabetta G."/>
            <person name="Giulia F.S."/>
            <person name="Sara T."/>
            <person name="Anna F."/>
            <person name="Clotilde B."/>
            <person name="Roberto B."/>
            <person name="Veronica D.S."/>
            <person name="Fabio R."/>
            <person name="Monica P."/>
            <person name="Olivier J."/>
            <person name="Enrico T."/>
            <person name="Nicola S."/>
        </authorList>
    </citation>
    <scope>NUCLEOTIDE SEQUENCE [LARGE SCALE GENOMIC DNA]</scope>
    <source>
        <strain evidence="2 3">ATCC 27353</strain>
    </source>
</reference>
<dbReference type="CDD" id="cd06223">
    <property type="entry name" value="PRTases_typeI"/>
    <property type="match status" value="1"/>
</dbReference>
<feature type="domain" description="Phosphoribosyltransferase" evidence="1">
    <location>
        <begin position="95"/>
        <end position="209"/>
    </location>
</feature>
<gene>
    <name evidence="2" type="ORF">AWC02_00545</name>
</gene>